<proteinExistence type="predicted"/>
<evidence type="ECO:0000313" key="2">
    <source>
        <dbReference type="EMBL" id="CAK8987246.1"/>
    </source>
</evidence>
<feature type="non-terminal residue" evidence="2">
    <location>
        <position position="1"/>
    </location>
</feature>
<feature type="transmembrane region" description="Helical" evidence="1">
    <location>
        <begin position="27"/>
        <end position="47"/>
    </location>
</feature>
<name>A0ABP0HCL4_9DINO</name>
<evidence type="ECO:0000313" key="3">
    <source>
        <dbReference type="Proteomes" id="UP001642464"/>
    </source>
</evidence>
<comment type="caution">
    <text evidence="2">The sequence shown here is derived from an EMBL/GenBank/DDBJ whole genome shotgun (WGS) entry which is preliminary data.</text>
</comment>
<gene>
    <name evidence="2" type="ORF">SCF082_LOCUS893</name>
</gene>
<organism evidence="2 3">
    <name type="scientific">Durusdinium trenchii</name>
    <dbReference type="NCBI Taxonomy" id="1381693"/>
    <lineage>
        <taxon>Eukaryota</taxon>
        <taxon>Sar</taxon>
        <taxon>Alveolata</taxon>
        <taxon>Dinophyceae</taxon>
        <taxon>Suessiales</taxon>
        <taxon>Symbiodiniaceae</taxon>
        <taxon>Durusdinium</taxon>
    </lineage>
</organism>
<keyword evidence="3" id="KW-1185">Reference proteome</keyword>
<reference evidence="2 3" key="1">
    <citation type="submission" date="2024-02" db="EMBL/GenBank/DDBJ databases">
        <authorList>
            <person name="Chen Y."/>
            <person name="Shah S."/>
            <person name="Dougan E. K."/>
            <person name="Thang M."/>
            <person name="Chan C."/>
        </authorList>
    </citation>
    <scope>NUCLEOTIDE SEQUENCE [LARGE SCALE GENOMIC DNA]</scope>
</reference>
<keyword evidence="1" id="KW-1133">Transmembrane helix</keyword>
<dbReference type="EMBL" id="CAXAMM010000396">
    <property type="protein sequence ID" value="CAK8987246.1"/>
    <property type="molecule type" value="Genomic_DNA"/>
</dbReference>
<sequence>SHGTTKRSASRPLGEESYPSVALGNLLLARTLVILMVAHALGCMWILEQPKGSVMELHPLFQEMMGKLTMWKHTISMGRYGANSDKPTWLYASHNCVEDLEDFKPKWLPEREDVEMAVIYEDSKGLKRVKGGRHLKASQAYPIGFGKALSQLRSSRAAQIRAAARSAMKHNLMSYQSVPRNTRADSRWSKHAKLHEIFDYLA</sequence>
<keyword evidence="1" id="KW-0812">Transmembrane</keyword>
<protein>
    <submittedName>
        <fullName evidence="2">Uncharacterized protein</fullName>
    </submittedName>
</protein>
<dbReference type="Proteomes" id="UP001642464">
    <property type="component" value="Unassembled WGS sequence"/>
</dbReference>
<accession>A0ABP0HCL4</accession>
<evidence type="ECO:0000256" key="1">
    <source>
        <dbReference type="SAM" id="Phobius"/>
    </source>
</evidence>
<keyword evidence="1" id="KW-0472">Membrane</keyword>